<keyword evidence="5" id="KW-1133">Transmembrane helix</keyword>
<comment type="similarity">
    <text evidence="3">Belongs to the MHC class I family.</text>
</comment>
<dbReference type="InterPro" id="IPR003597">
    <property type="entry name" value="Ig_C1-set"/>
</dbReference>
<evidence type="ECO:0000256" key="4">
    <source>
        <dbReference type="SAM" id="MobiDB-lite"/>
    </source>
</evidence>
<accession>Q4T8H5</accession>
<feature type="signal peptide" evidence="6">
    <location>
        <begin position="1"/>
        <end position="15"/>
    </location>
</feature>
<dbReference type="Gene3D" id="2.60.40.10">
    <property type="entry name" value="Immunoglobulins"/>
    <property type="match status" value="1"/>
</dbReference>
<dbReference type="InterPro" id="IPR037055">
    <property type="entry name" value="MHC_I-like_Ag-recog_sf"/>
</dbReference>
<dbReference type="GO" id="GO:0005615">
    <property type="term" value="C:extracellular space"/>
    <property type="evidence" value="ECO:0007669"/>
    <property type="project" value="TreeGrafter"/>
</dbReference>
<dbReference type="SMART" id="SM00407">
    <property type="entry name" value="IGc1"/>
    <property type="match status" value="1"/>
</dbReference>
<gene>
    <name evidence="8" type="ORF">GSTENG00005229001</name>
</gene>
<dbReference type="Pfam" id="PF00129">
    <property type="entry name" value="MHC_I"/>
    <property type="match status" value="1"/>
</dbReference>
<dbReference type="SUPFAM" id="SSF54452">
    <property type="entry name" value="MHC antigen-recognition domain"/>
    <property type="match status" value="1"/>
</dbReference>
<evidence type="ECO:0000313" key="8">
    <source>
        <dbReference type="EMBL" id="CAF90807.1"/>
    </source>
</evidence>
<dbReference type="InterPro" id="IPR011161">
    <property type="entry name" value="MHC_I-like_Ag-recog"/>
</dbReference>
<dbReference type="InterPro" id="IPR003006">
    <property type="entry name" value="Ig/MHC_CS"/>
</dbReference>
<dbReference type="PROSITE" id="PS00290">
    <property type="entry name" value="IG_MHC"/>
    <property type="match status" value="1"/>
</dbReference>
<evidence type="ECO:0000259" key="7">
    <source>
        <dbReference type="PROSITE" id="PS50835"/>
    </source>
</evidence>
<feature type="compositionally biased region" description="Polar residues" evidence="4">
    <location>
        <begin position="356"/>
        <end position="366"/>
    </location>
</feature>
<dbReference type="FunFam" id="3.30.500.10:FF:000005">
    <property type="entry name" value="MHC class I antigen ZKA transcript variant 1"/>
    <property type="match status" value="1"/>
</dbReference>
<dbReference type="InterPro" id="IPR007110">
    <property type="entry name" value="Ig-like_dom"/>
</dbReference>
<protein>
    <submittedName>
        <fullName evidence="8">(spotted green pufferfish) hypothetical protein</fullName>
    </submittedName>
</protein>
<dbReference type="PANTHER" id="PTHR16675:SF193">
    <property type="entry name" value="LOC571647 PROTEIN-RELATED"/>
    <property type="match status" value="1"/>
</dbReference>
<dbReference type="GO" id="GO:0009897">
    <property type="term" value="C:external side of plasma membrane"/>
    <property type="evidence" value="ECO:0007669"/>
    <property type="project" value="TreeGrafter"/>
</dbReference>
<keyword evidence="5" id="KW-0472">Membrane</keyword>
<evidence type="ECO:0000256" key="3">
    <source>
        <dbReference type="RuleBase" id="RU004439"/>
    </source>
</evidence>
<dbReference type="InterPro" id="IPR050208">
    <property type="entry name" value="MHC_class-I_related"/>
</dbReference>
<dbReference type="InterPro" id="IPR001039">
    <property type="entry name" value="MHC_I_a_a1/a2"/>
</dbReference>
<reference evidence="8" key="1">
    <citation type="journal article" date="2004" name="Nature">
        <title>Genome duplication in the teleost fish Tetraodon nigroviridis reveals the early vertebrate proto-karyotype.</title>
        <authorList>
            <person name="Jaillon O."/>
            <person name="Aury J.-M."/>
            <person name="Brunet F."/>
            <person name="Petit J.-L."/>
            <person name="Stange-Thomann N."/>
            <person name="Mauceli E."/>
            <person name="Bouneau L."/>
            <person name="Fischer C."/>
            <person name="Ozouf-Costaz C."/>
            <person name="Bernot A."/>
            <person name="Nicaud S."/>
            <person name="Jaffe D."/>
            <person name="Fisher S."/>
            <person name="Lutfalla G."/>
            <person name="Dossat C."/>
            <person name="Segurens B."/>
            <person name="Dasilva C."/>
            <person name="Salanoubat M."/>
            <person name="Levy M."/>
            <person name="Boudet N."/>
            <person name="Castellano S."/>
            <person name="Anthouard V."/>
            <person name="Jubin C."/>
            <person name="Castelli V."/>
            <person name="Katinka M."/>
            <person name="Vacherie B."/>
            <person name="Biemont C."/>
            <person name="Skalli Z."/>
            <person name="Cattolico L."/>
            <person name="Poulain J."/>
            <person name="De Berardinis V."/>
            <person name="Cruaud C."/>
            <person name="Duprat S."/>
            <person name="Brottier P."/>
            <person name="Coutanceau J.-P."/>
            <person name="Gouzy J."/>
            <person name="Parra G."/>
            <person name="Lardier G."/>
            <person name="Chapple C."/>
            <person name="McKernan K.J."/>
            <person name="McEwan P."/>
            <person name="Bosak S."/>
            <person name="Kellis M."/>
            <person name="Volff J.-N."/>
            <person name="Guigo R."/>
            <person name="Zody M.C."/>
            <person name="Mesirov J."/>
            <person name="Lindblad-Toh K."/>
            <person name="Birren B."/>
            <person name="Nusbaum C."/>
            <person name="Kahn D."/>
            <person name="Robinson-Rechavi M."/>
            <person name="Laudet V."/>
            <person name="Schachter V."/>
            <person name="Quetier F."/>
            <person name="Saurin W."/>
            <person name="Scarpelli C."/>
            <person name="Wincker P."/>
            <person name="Lander E.S."/>
            <person name="Weissenbach J."/>
            <person name="Roest Crollius H."/>
        </authorList>
    </citation>
    <scope>NUCLEOTIDE SEQUENCE [LARGE SCALE GENOMIC DNA]</scope>
</reference>
<comment type="caution">
    <text evidence="8">The sequence shown here is derived from an EMBL/GenBank/DDBJ whole genome shotgun (WGS) entry which is preliminary data.</text>
</comment>
<evidence type="ECO:0000256" key="2">
    <source>
        <dbReference type="ARBA" id="ARBA00023319"/>
    </source>
</evidence>
<dbReference type="PROSITE" id="PS50835">
    <property type="entry name" value="IG_LIKE"/>
    <property type="match status" value="1"/>
</dbReference>
<dbReference type="PANTHER" id="PTHR16675">
    <property type="entry name" value="MHC CLASS I-RELATED"/>
    <property type="match status" value="1"/>
</dbReference>
<proteinExistence type="inferred from homology"/>
<evidence type="ECO:0000256" key="5">
    <source>
        <dbReference type="SAM" id="Phobius"/>
    </source>
</evidence>
<reference evidence="8" key="2">
    <citation type="submission" date="2004-02" db="EMBL/GenBank/DDBJ databases">
        <authorList>
            <consortium name="Genoscope"/>
            <consortium name="Whitehead Institute Centre for Genome Research"/>
        </authorList>
    </citation>
    <scope>NUCLEOTIDE SEQUENCE</scope>
</reference>
<dbReference type="PRINTS" id="PR01638">
    <property type="entry name" value="MHCCLASSI"/>
</dbReference>
<dbReference type="Gene3D" id="3.30.500.10">
    <property type="entry name" value="MHC class I-like antigen recognition-like"/>
    <property type="match status" value="1"/>
</dbReference>
<dbReference type="InterPro" id="IPR013783">
    <property type="entry name" value="Ig-like_fold"/>
</dbReference>
<dbReference type="EMBL" id="CAAE01007789">
    <property type="protein sequence ID" value="CAF90807.1"/>
    <property type="molecule type" value="Genomic_DNA"/>
</dbReference>
<feature type="domain" description="Ig-like" evidence="7">
    <location>
        <begin position="204"/>
        <end position="285"/>
    </location>
</feature>
<feature type="chain" id="PRO_5012926516" evidence="6">
    <location>
        <begin position="16"/>
        <end position="381"/>
    </location>
</feature>
<feature type="region of interest" description="Disordered" evidence="4">
    <location>
        <begin position="354"/>
        <end position="381"/>
    </location>
</feature>
<dbReference type="InterPro" id="IPR036179">
    <property type="entry name" value="Ig-like_dom_sf"/>
</dbReference>
<dbReference type="Pfam" id="PF07654">
    <property type="entry name" value="C1-set"/>
    <property type="match status" value="1"/>
</dbReference>
<dbReference type="KEGG" id="tng:GSTEN00005229G001"/>
<dbReference type="AlphaFoldDB" id="Q4T8H5"/>
<keyword evidence="6" id="KW-0732">Signal</keyword>
<name>Q4T8H5_TETNG</name>
<keyword evidence="5" id="KW-0812">Transmembrane</keyword>
<keyword evidence="1" id="KW-0325">Glycoprotein</keyword>
<dbReference type="OrthoDB" id="8890485at2759"/>
<evidence type="ECO:0000256" key="6">
    <source>
        <dbReference type="SAM" id="SignalP"/>
    </source>
</evidence>
<dbReference type="SUPFAM" id="SSF48726">
    <property type="entry name" value="Immunoglobulin"/>
    <property type="match status" value="1"/>
</dbReference>
<evidence type="ECO:0000256" key="1">
    <source>
        <dbReference type="ARBA" id="ARBA00023180"/>
    </source>
</evidence>
<dbReference type="GO" id="GO:0006955">
    <property type="term" value="P:immune response"/>
    <property type="evidence" value="ECO:0007669"/>
    <property type="project" value="TreeGrafter"/>
</dbReference>
<sequence>MVLLVLLGSGLVVDGEIHSLHYIYTALSRPVNRPGIHEFTAMGMLDDHMIDYFDSDKQVKVPKQTWMKTELEENYWEKGTQSRKSKQQWFKVNIKILKDRFRQNDSDIHVLQWVHGCNIDTSGNETEFLHGIDMYSYDGESFLTFDEANENWVAPNDAALQTKRKWDDLQVLKEYTKVYLKKECVTWLERFLKYQKENTAPVKPAVYALSREANVQANIVLTCMATGFSSINTIVQIKRDGLVLTKDDGDVRPNGDGTYQKRDQVEIPKSDKSKYTCEVIHESSGLHEIRVWDTDEGNTAVVVGAVVGVVVVVVLVIGIGLYMAVKKFFIRKADTSKKLASIQVVSPVTTALLPGQTASGGSSEDSLVSGEDHQGQGKQHG</sequence>
<dbReference type="InterPro" id="IPR011162">
    <property type="entry name" value="MHC_I/II-like_Ag-recog"/>
</dbReference>
<organism evidence="8">
    <name type="scientific">Tetraodon nigroviridis</name>
    <name type="common">Spotted green pufferfish</name>
    <name type="synonym">Chelonodon nigroviridis</name>
    <dbReference type="NCBI Taxonomy" id="99883"/>
    <lineage>
        <taxon>Eukaryota</taxon>
        <taxon>Metazoa</taxon>
        <taxon>Chordata</taxon>
        <taxon>Craniata</taxon>
        <taxon>Vertebrata</taxon>
        <taxon>Euteleostomi</taxon>
        <taxon>Actinopterygii</taxon>
        <taxon>Neopterygii</taxon>
        <taxon>Teleostei</taxon>
        <taxon>Neoteleostei</taxon>
        <taxon>Acanthomorphata</taxon>
        <taxon>Eupercaria</taxon>
        <taxon>Tetraodontiformes</taxon>
        <taxon>Tetradontoidea</taxon>
        <taxon>Tetraodontidae</taxon>
        <taxon>Tetraodon</taxon>
    </lineage>
</organism>
<feature type="transmembrane region" description="Helical" evidence="5">
    <location>
        <begin position="300"/>
        <end position="325"/>
    </location>
</feature>
<keyword evidence="2" id="KW-0393">Immunoglobulin domain</keyword>